<dbReference type="CDD" id="cd05481">
    <property type="entry name" value="retropepsin_like_LTR_1"/>
    <property type="match status" value="1"/>
</dbReference>
<dbReference type="EMBL" id="LSMT01000093">
    <property type="protein sequence ID" value="PFX27922.1"/>
    <property type="molecule type" value="Genomic_DNA"/>
</dbReference>
<dbReference type="InterPro" id="IPR043128">
    <property type="entry name" value="Rev_trsase/Diguanyl_cyclase"/>
</dbReference>
<proteinExistence type="predicted"/>
<dbReference type="InterPro" id="IPR043502">
    <property type="entry name" value="DNA/RNA_pol_sf"/>
</dbReference>
<dbReference type="AlphaFoldDB" id="A0A2B4SHH1"/>
<gene>
    <name evidence="1" type="primary">POL</name>
    <name evidence="1" type="ORF">AWC38_SpisGene7381</name>
</gene>
<evidence type="ECO:0000313" key="2">
    <source>
        <dbReference type="Proteomes" id="UP000225706"/>
    </source>
</evidence>
<name>A0A2B4SHH1_STYPI</name>
<dbReference type="OrthoDB" id="2286242at2759"/>
<dbReference type="STRING" id="50429.A0A2B4SHH1"/>
<dbReference type="SUPFAM" id="SSF56672">
    <property type="entry name" value="DNA/RNA polymerases"/>
    <property type="match status" value="1"/>
</dbReference>
<evidence type="ECO:0000313" key="1">
    <source>
        <dbReference type="EMBL" id="PFX27922.1"/>
    </source>
</evidence>
<dbReference type="SUPFAM" id="SSF50630">
    <property type="entry name" value="Acid proteases"/>
    <property type="match status" value="1"/>
</dbReference>
<dbReference type="InterPro" id="IPR050951">
    <property type="entry name" value="Retrovirus_Pol_polyprotein"/>
</dbReference>
<dbReference type="PANTHER" id="PTHR37984:SF8">
    <property type="entry name" value="CCHC-TYPE DOMAIN-CONTAINING PROTEIN"/>
    <property type="match status" value="1"/>
</dbReference>
<keyword evidence="2" id="KW-1185">Reference proteome</keyword>
<dbReference type="InterPro" id="IPR021109">
    <property type="entry name" value="Peptidase_aspartic_dom_sf"/>
</dbReference>
<dbReference type="Gene3D" id="3.30.70.270">
    <property type="match status" value="1"/>
</dbReference>
<reference evidence="2" key="1">
    <citation type="journal article" date="2017" name="bioRxiv">
        <title>Comparative analysis of the genomes of Stylophora pistillata and Acropora digitifera provides evidence for extensive differences between species of corals.</title>
        <authorList>
            <person name="Voolstra C.R."/>
            <person name="Li Y."/>
            <person name="Liew Y.J."/>
            <person name="Baumgarten S."/>
            <person name="Zoccola D."/>
            <person name="Flot J.-F."/>
            <person name="Tambutte S."/>
            <person name="Allemand D."/>
            <person name="Aranda M."/>
        </authorList>
    </citation>
    <scope>NUCLEOTIDE SEQUENCE [LARGE SCALE GENOMIC DNA]</scope>
</reference>
<organism evidence="1 2">
    <name type="scientific">Stylophora pistillata</name>
    <name type="common">Smooth cauliflower coral</name>
    <dbReference type="NCBI Taxonomy" id="50429"/>
    <lineage>
        <taxon>Eukaryota</taxon>
        <taxon>Metazoa</taxon>
        <taxon>Cnidaria</taxon>
        <taxon>Anthozoa</taxon>
        <taxon>Hexacorallia</taxon>
        <taxon>Scleractinia</taxon>
        <taxon>Astrocoeniina</taxon>
        <taxon>Pocilloporidae</taxon>
        <taxon>Stylophora</taxon>
    </lineage>
</organism>
<sequence length="365" mass="41788">MLYLIFKTFSKRQSDRIYAEMLIKNHPVKFQVDCGATVNVIPKKYIQNEVLSPTPRVLQMWNKSEVKPEGACRVRVRNPQNSKKYSVEFIVVKENLTPLLGAKVCEHMGLIKILRDNFNIQHFNFFLSFSLVCRVNFKSVAHIHTGNPSELITAETLFAKYNAVFDGELGTLPGQQHLEVDPTIPPVISPPRRVPIALKPKLEKELKRLTDSGVIRHQSTSLLAGCKEQGIKLNPKKLMPRSKEIPYLGLINTSDELKPDPDKVKAVREMPEPKDVKAVKRLCGFSNYLAKYLPHLSDLMVPLRKLNCKESEWNWTEEHQAALQTIKDLVTKAPLLKYYDPHCQKSGTIWRRRFSCYKQNGAETV</sequence>
<comment type="caution">
    <text evidence="1">The sequence shown here is derived from an EMBL/GenBank/DDBJ whole genome shotgun (WGS) entry which is preliminary data.</text>
</comment>
<dbReference type="Proteomes" id="UP000225706">
    <property type="component" value="Unassembled WGS sequence"/>
</dbReference>
<dbReference type="PANTHER" id="PTHR37984">
    <property type="entry name" value="PROTEIN CBG26694"/>
    <property type="match status" value="1"/>
</dbReference>
<protein>
    <submittedName>
        <fullName evidence="1">Retrovirus-related Pol polyprotein</fullName>
    </submittedName>
</protein>
<dbReference type="FunFam" id="3.30.70.270:FF:000026">
    <property type="entry name" value="Transposon Ty3-G Gag-Pol polyprotein"/>
    <property type="match status" value="1"/>
</dbReference>
<accession>A0A2B4SHH1</accession>
<dbReference type="Gene3D" id="2.40.70.10">
    <property type="entry name" value="Acid Proteases"/>
    <property type="match status" value="1"/>
</dbReference>